<dbReference type="Pfam" id="PF00440">
    <property type="entry name" value="TetR_N"/>
    <property type="match status" value="2"/>
</dbReference>
<evidence type="ECO:0000313" key="8">
    <source>
        <dbReference type="Proteomes" id="UP001499854"/>
    </source>
</evidence>
<evidence type="ECO:0000256" key="3">
    <source>
        <dbReference type="ARBA" id="ARBA00023163"/>
    </source>
</evidence>
<dbReference type="InterPro" id="IPR023772">
    <property type="entry name" value="DNA-bd_HTH_TetR-type_CS"/>
</dbReference>
<reference evidence="7 8" key="1">
    <citation type="journal article" date="2019" name="Int. J. Syst. Evol. Microbiol.">
        <title>The Global Catalogue of Microorganisms (GCM) 10K type strain sequencing project: providing services to taxonomists for standard genome sequencing and annotation.</title>
        <authorList>
            <consortium name="The Broad Institute Genomics Platform"/>
            <consortium name="The Broad Institute Genome Sequencing Center for Infectious Disease"/>
            <person name="Wu L."/>
            <person name="Ma J."/>
        </authorList>
    </citation>
    <scope>NUCLEOTIDE SEQUENCE [LARGE SCALE GENOMIC DNA]</scope>
    <source>
        <strain evidence="7 8">JCM 16013</strain>
    </source>
</reference>
<dbReference type="PROSITE" id="PS50977">
    <property type="entry name" value="HTH_TETR_2"/>
    <property type="match status" value="2"/>
</dbReference>
<dbReference type="PRINTS" id="PR00455">
    <property type="entry name" value="HTHTETR"/>
</dbReference>
<protein>
    <submittedName>
        <fullName evidence="7">TetR/AcrR family transcriptional regulator</fullName>
    </submittedName>
</protein>
<sequence length="391" mass="41838">MTSRSAARRRQLTTVAGGLFARDGYPNVTVRDIAAAAGVSGPAIYRHFAGKDAILAELMRAGFDEIDTIGAVALGGLESATAGERLDAVVRAMAAFVVRNPEFGVLWRREFRHLAAADAVELTRRMSAGLVATIGELRRVRPELGAAEARLVVGAALSVLGSISDHRVRLGRRALEDLLAAVAADVLRAQLPEPGGSPPTEPSATPPPATRREELVAHAVRLFQQSGYHRVTMEDVGAAAGIAGPSVYKHFAGKTDLLRAVVRRLRDRLQAALDAPAGPGSADDQLAMRARSYVETVVAERSLVLAFHAEVHNLPRRDRVEIRRLVAAYVQRWTVLVGAALPGRGEAEAGIRVQAAFAVVNDSVRSRRLARQPETVPKLTALMLAVLTPRS</sequence>
<evidence type="ECO:0000313" key="7">
    <source>
        <dbReference type="EMBL" id="GAA1990758.1"/>
    </source>
</evidence>
<dbReference type="PANTHER" id="PTHR30055">
    <property type="entry name" value="HTH-TYPE TRANSCRIPTIONAL REGULATOR RUTR"/>
    <property type="match status" value="1"/>
</dbReference>
<feature type="compositionally biased region" description="Pro residues" evidence="5">
    <location>
        <begin position="195"/>
        <end position="209"/>
    </location>
</feature>
<gene>
    <name evidence="7" type="ORF">GCM10009838_62550</name>
</gene>
<evidence type="ECO:0000259" key="6">
    <source>
        <dbReference type="PROSITE" id="PS50977"/>
    </source>
</evidence>
<keyword evidence="2 4" id="KW-0238">DNA-binding</keyword>
<proteinExistence type="predicted"/>
<keyword evidence="1" id="KW-0805">Transcription regulation</keyword>
<dbReference type="InterPro" id="IPR050109">
    <property type="entry name" value="HTH-type_TetR-like_transc_reg"/>
</dbReference>
<dbReference type="Gene3D" id="1.10.357.10">
    <property type="entry name" value="Tetracycline Repressor, domain 2"/>
    <property type="match status" value="2"/>
</dbReference>
<dbReference type="Gene3D" id="1.10.10.60">
    <property type="entry name" value="Homeodomain-like"/>
    <property type="match status" value="2"/>
</dbReference>
<name>A0ABN2SQP0_9ACTN</name>
<evidence type="ECO:0000256" key="2">
    <source>
        <dbReference type="ARBA" id="ARBA00023125"/>
    </source>
</evidence>
<dbReference type="PROSITE" id="PS01081">
    <property type="entry name" value="HTH_TETR_1"/>
    <property type="match status" value="2"/>
</dbReference>
<feature type="DNA-binding region" description="H-T-H motif" evidence="4">
    <location>
        <begin position="232"/>
        <end position="251"/>
    </location>
</feature>
<organism evidence="7 8">
    <name type="scientific">Catenulispora subtropica</name>
    <dbReference type="NCBI Taxonomy" id="450798"/>
    <lineage>
        <taxon>Bacteria</taxon>
        <taxon>Bacillati</taxon>
        <taxon>Actinomycetota</taxon>
        <taxon>Actinomycetes</taxon>
        <taxon>Catenulisporales</taxon>
        <taxon>Catenulisporaceae</taxon>
        <taxon>Catenulispora</taxon>
    </lineage>
</organism>
<dbReference type="EMBL" id="BAAAQM010000044">
    <property type="protein sequence ID" value="GAA1990758.1"/>
    <property type="molecule type" value="Genomic_DNA"/>
</dbReference>
<dbReference type="InterPro" id="IPR009057">
    <property type="entry name" value="Homeodomain-like_sf"/>
</dbReference>
<feature type="domain" description="HTH tetR-type" evidence="6">
    <location>
        <begin position="209"/>
        <end position="269"/>
    </location>
</feature>
<evidence type="ECO:0000256" key="4">
    <source>
        <dbReference type="PROSITE-ProRule" id="PRU00335"/>
    </source>
</evidence>
<dbReference type="RefSeq" id="WP_344660749.1">
    <property type="nucleotide sequence ID" value="NZ_BAAAQM010000044.1"/>
</dbReference>
<evidence type="ECO:0000256" key="1">
    <source>
        <dbReference type="ARBA" id="ARBA00023015"/>
    </source>
</evidence>
<dbReference type="InterPro" id="IPR001647">
    <property type="entry name" value="HTH_TetR"/>
</dbReference>
<dbReference type="SUPFAM" id="SSF46689">
    <property type="entry name" value="Homeodomain-like"/>
    <property type="match status" value="2"/>
</dbReference>
<feature type="domain" description="HTH tetR-type" evidence="6">
    <location>
        <begin position="6"/>
        <end position="66"/>
    </location>
</feature>
<evidence type="ECO:0000256" key="5">
    <source>
        <dbReference type="SAM" id="MobiDB-lite"/>
    </source>
</evidence>
<feature type="DNA-binding region" description="H-T-H motif" evidence="4">
    <location>
        <begin position="29"/>
        <end position="48"/>
    </location>
</feature>
<dbReference type="Proteomes" id="UP001499854">
    <property type="component" value="Unassembled WGS sequence"/>
</dbReference>
<dbReference type="PANTHER" id="PTHR30055:SF234">
    <property type="entry name" value="HTH-TYPE TRANSCRIPTIONAL REGULATOR BETI"/>
    <property type="match status" value="1"/>
</dbReference>
<keyword evidence="8" id="KW-1185">Reference proteome</keyword>
<accession>A0ABN2SQP0</accession>
<comment type="caution">
    <text evidence="7">The sequence shown here is derived from an EMBL/GenBank/DDBJ whole genome shotgun (WGS) entry which is preliminary data.</text>
</comment>
<keyword evidence="3" id="KW-0804">Transcription</keyword>
<feature type="region of interest" description="Disordered" evidence="5">
    <location>
        <begin position="190"/>
        <end position="210"/>
    </location>
</feature>